<evidence type="ECO:0000256" key="1">
    <source>
        <dbReference type="ARBA" id="ARBA00010617"/>
    </source>
</evidence>
<evidence type="ECO:0000256" key="3">
    <source>
        <dbReference type="ARBA" id="ARBA00023004"/>
    </source>
</evidence>
<dbReference type="PROSITE" id="PS00086">
    <property type="entry name" value="CYTOCHROME_P450"/>
    <property type="match status" value="1"/>
</dbReference>
<reference evidence="6" key="1">
    <citation type="submission" date="2023-07" db="EMBL/GenBank/DDBJ databases">
        <title>draft genome sequence of fig (Ficus carica).</title>
        <authorList>
            <person name="Takahashi T."/>
            <person name="Nishimura K."/>
        </authorList>
    </citation>
    <scope>NUCLEOTIDE SEQUENCE</scope>
</reference>
<keyword evidence="4" id="KW-0349">Heme</keyword>
<dbReference type="SUPFAM" id="SSF48264">
    <property type="entry name" value="Cytochrome P450"/>
    <property type="match status" value="1"/>
</dbReference>
<gene>
    <name evidence="6" type="ORF">TIFTF001_018759</name>
</gene>
<dbReference type="AlphaFoldDB" id="A0AA88ANW0"/>
<keyword evidence="5" id="KW-0472">Membrane</keyword>
<evidence type="ECO:0000256" key="2">
    <source>
        <dbReference type="ARBA" id="ARBA00022723"/>
    </source>
</evidence>
<dbReference type="GO" id="GO:0020037">
    <property type="term" value="F:heme binding"/>
    <property type="evidence" value="ECO:0007669"/>
    <property type="project" value="InterPro"/>
</dbReference>
<proteinExistence type="inferred from homology"/>
<accession>A0AA88ANW0</accession>
<evidence type="ECO:0008006" key="8">
    <source>
        <dbReference type="Google" id="ProtNLM"/>
    </source>
</evidence>
<dbReference type="PANTHER" id="PTHR47955">
    <property type="entry name" value="CYTOCHROME P450 FAMILY 71 PROTEIN"/>
    <property type="match status" value="1"/>
</dbReference>
<keyword evidence="5" id="KW-0812">Transmembrane</keyword>
<evidence type="ECO:0000256" key="4">
    <source>
        <dbReference type="RuleBase" id="RU000461"/>
    </source>
</evidence>
<keyword evidence="3 4" id="KW-0408">Iron</keyword>
<organism evidence="6 7">
    <name type="scientific">Ficus carica</name>
    <name type="common">Common fig</name>
    <dbReference type="NCBI Taxonomy" id="3494"/>
    <lineage>
        <taxon>Eukaryota</taxon>
        <taxon>Viridiplantae</taxon>
        <taxon>Streptophyta</taxon>
        <taxon>Embryophyta</taxon>
        <taxon>Tracheophyta</taxon>
        <taxon>Spermatophyta</taxon>
        <taxon>Magnoliopsida</taxon>
        <taxon>eudicotyledons</taxon>
        <taxon>Gunneridae</taxon>
        <taxon>Pentapetalae</taxon>
        <taxon>rosids</taxon>
        <taxon>fabids</taxon>
        <taxon>Rosales</taxon>
        <taxon>Moraceae</taxon>
        <taxon>Ficeae</taxon>
        <taxon>Ficus</taxon>
    </lineage>
</organism>
<keyword evidence="5" id="KW-1133">Transmembrane helix</keyword>
<evidence type="ECO:0000256" key="5">
    <source>
        <dbReference type="SAM" id="Phobius"/>
    </source>
</evidence>
<dbReference type="Gene3D" id="1.10.630.10">
    <property type="entry name" value="Cytochrome P450"/>
    <property type="match status" value="1"/>
</dbReference>
<evidence type="ECO:0000313" key="7">
    <source>
        <dbReference type="Proteomes" id="UP001187192"/>
    </source>
</evidence>
<comment type="similarity">
    <text evidence="1 4">Belongs to the cytochrome P450 family.</text>
</comment>
<evidence type="ECO:0000313" key="6">
    <source>
        <dbReference type="EMBL" id="GMN49588.1"/>
    </source>
</evidence>
<keyword evidence="4" id="KW-0503">Monooxygenase</keyword>
<dbReference type="EMBL" id="BTGU01000031">
    <property type="protein sequence ID" value="GMN49588.1"/>
    <property type="molecule type" value="Genomic_DNA"/>
</dbReference>
<feature type="transmembrane region" description="Helical" evidence="5">
    <location>
        <begin position="319"/>
        <end position="339"/>
    </location>
</feature>
<keyword evidence="2 4" id="KW-0479">Metal-binding</keyword>
<name>A0AA88ANW0_FICCA</name>
<dbReference type="InterPro" id="IPR001128">
    <property type="entry name" value="Cyt_P450"/>
</dbReference>
<dbReference type="Pfam" id="PF00067">
    <property type="entry name" value="p450"/>
    <property type="match status" value="1"/>
</dbReference>
<sequence>MSLKLDAERKLKLQGSDYKKVSFQTDQLAGLATKVTADPKPSPARHASTPLFPSTLRNIWASHAPKHGPSSDSCCSISRFGERIVKNHDITFSNRPKTTATDILLYECQDTIREVVTIALIERIGRASQSSNKDSSINLSENMLIAASNDILSRSALGRNNIADEGGRSQIGSLKLLIVPRIGLLFRRGQDFPFVPFGSGRRGCPGLAFGAASTEYVTANLLYWFDWKLPGDENEIKSAKDLDMTEVYGLTVHRKTPSILCTSRRVGNRWRLLVCQRFSGPKDEDLTIAGRLLGAVVTMGLGGMRFGEMEEGKGHGFDAIFRLSTLAVVVIFLPTAFLVLVDFHFVMSLIIMMVFPLSGLVVCSPDLDFGDLLVLLDLWLCKVFGDLCDMRSWLPIDRQSPLLVGALLSKASCMLVSGVSRYFPVFGP</sequence>
<dbReference type="PANTHER" id="PTHR47955:SF15">
    <property type="entry name" value="CYTOCHROME P450 71A2-LIKE"/>
    <property type="match status" value="1"/>
</dbReference>
<protein>
    <recommendedName>
        <fullName evidence="8">Cytochrome P450</fullName>
    </recommendedName>
</protein>
<dbReference type="InterPro" id="IPR017972">
    <property type="entry name" value="Cyt_P450_CS"/>
</dbReference>
<dbReference type="GO" id="GO:0016705">
    <property type="term" value="F:oxidoreductase activity, acting on paired donors, with incorporation or reduction of molecular oxygen"/>
    <property type="evidence" value="ECO:0007669"/>
    <property type="project" value="InterPro"/>
</dbReference>
<keyword evidence="7" id="KW-1185">Reference proteome</keyword>
<dbReference type="GO" id="GO:0005506">
    <property type="term" value="F:iron ion binding"/>
    <property type="evidence" value="ECO:0007669"/>
    <property type="project" value="InterPro"/>
</dbReference>
<dbReference type="Proteomes" id="UP001187192">
    <property type="component" value="Unassembled WGS sequence"/>
</dbReference>
<dbReference type="GO" id="GO:0004497">
    <property type="term" value="F:monooxygenase activity"/>
    <property type="evidence" value="ECO:0007669"/>
    <property type="project" value="UniProtKB-KW"/>
</dbReference>
<comment type="caution">
    <text evidence="6">The sequence shown here is derived from an EMBL/GenBank/DDBJ whole genome shotgun (WGS) entry which is preliminary data.</text>
</comment>
<dbReference type="InterPro" id="IPR036396">
    <property type="entry name" value="Cyt_P450_sf"/>
</dbReference>
<feature type="transmembrane region" description="Helical" evidence="5">
    <location>
        <begin position="345"/>
        <end position="363"/>
    </location>
</feature>
<keyword evidence="4" id="KW-0560">Oxidoreductase</keyword>